<evidence type="ECO:0000313" key="2">
    <source>
        <dbReference type="Proteomes" id="UP001164250"/>
    </source>
</evidence>
<keyword evidence="2" id="KW-1185">Reference proteome</keyword>
<protein>
    <submittedName>
        <fullName evidence="1">Uncharacterized protein</fullName>
    </submittedName>
</protein>
<dbReference type="Proteomes" id="UP001164250">
    <property type="component" value="Chromosome 6"/>
</dbReference>
<accession>A0ACC1BA06</accession>
<reference evidence="2" key="1">
    <citation type="journal article" date="2023" name="G3 (Bethesda)">
        <title>Genome assembly and association tests identify interacting loci associated with vigor, precocity, and sex in interspecific pistachio rootstocks.</title>
        <authorList>
            <person name="Palmer W."/>
            <person name="Jacygrad E."/>
            <person name="Sagayaradj S."/>
            <person name="Cavanaugh K."/>
            <person name="Han R."/>
            <person name="Bertier L."/>
            <person name="Beede B."/>
            <person name="Kafkas S."/>
            <person name="Golino D."/>
            <person name="Preece J."/>
            <person name="Michelmore R."/>
        </authorList>
    </citation>
    <scope>NUCLEOTIDE SEQUENCE [LARGE SCALE GENOMIC DNA]</scope>
</reference>
<sequence>MKSLIISMIWLSFSFYLVQYVVKLIYQISIPVFNADSFLRYFISFSSKRLLGPPYHLLSFTYILEYVLLLINTSITSFNSLQHLAQRNPSLLSKPGVTLLVLEIVNYRLLPLYRYQGKSKPLMYDVTKIISALKGKRGDHRVFRLAENLCINLILSLRDFFSVKREGKGPTEFTETLNRITIITLAITIKTRGIADADHLLYLQTMLDQIMATSQHTWSEKTMRYFPSLLRDALNGRIDKRGQAMQAWKQAEATVINQCTQLLSPSADPTYVMTYISHSFPQHRQYLCAGAWILMQGHPESINCGNLLRVLKEFSPEEVTANIYTMVDVLLHHIHVELQRHLLQDLLLKTCANLSFFVWTHELLPLDILLLALIDRDDDPHALRIVISLLERQELQQRVSLFLNRGLPEHWLYSGMFKRVELQKALGNHLSWKDRYPTFFDDLAARLLPVIPLIVYRLIENDAMDPAERVLVTYSKFLAYHPLRFTFVRDILAYFYGHLPAKLILRILHVLDLTKIPFSESFAQIISSPNPAMCPPLDYFATLLLGLVNNVIPTLNSNSKPGSMGDASVRATHNKTPAASHSGPTNASEGQKAFYQIQDPGTYTQLVLETAVIEILSLPVPAAQIVSALVQIVVNIQPTLIQNSNGPQGASSSVGQGSVLPTSPSGGSTDSLSASRSTPSVSGINTSSFVARSGYTCQQLSCLLIQACGLLLAQLPQEFHLQLYMEASRVIKDSWWLTDGKGSLVELDCAVGYALLDPTWAAQDNTSTAIGNIVALLHAFFSNLPQEWLEGTHAIIKHLRPITTVAMLRIAFRIMGPLLPRLANAHTLFNKTLALLLNTMADVLGKNSQLSTPVEASEIADLIDFLHHVVHYEGQGGPVQSNSKPRPEVLTLCGKAAENLRPDVQHLLSHLKPDMNSSIYAATHPKLVQNPS</sequence>
<proteinExistence type="predicted"/>
<evidence type="ECO:0000313" key="1">
    <source>
        <dbReference type="EMBL" id="KAJ0095671.1"/>
    </source>
</evidence>
<gene>
    <name evidence="1" type="ORF">Patl1_15502</name>
</gene>
<name>A0ACC1BA06_9ROSI</name>
<comment type="caution">
    <text evidence="1">The sequence shown here is derived from an EMBL/GenBank/DDBJ whole genome shotgun (WGS) entry which is preliminary data.</text>
</comment>
<organism evidence="1 2">
    <name type="scientific">Pistacia atlantica</name>
    <dbReference type="NCBI Taxonomy" id="434234"/>
    <lineage>
        <taxon>Eukaryota</taxon>
        <taxon>Viridiplantae</taxon>
        <taxon>Streptophyta</taxon>
        <taxon>Embryophyta</taxon>
        <taxon>Tracheophyta</taxon>
        <taxon>Spermatophyta</taxon>
        <taxon>Magnoliopsida</taxon>
        <taxon>eudicotyledons</taxon>
        <taxon>Gunneridae</taxon>
        <taxon>Pentapetalae</taxon>
        <taxon>rosids</taxon>
        <taxon>malvids</taxon>
        <taxon>Sapindales</taxon>
        <taxon>Anacardiaceae</taxon>
        <taxon>Pistacia</taxon>
    </lineage>
</organism>
<dbReference type="EMBL" id="CM047902">
    <property type="protein sequence ID" value="KAJ0095671.1"/>
    <property type="molecule type" value="Genomic_DNA"/>
</dbReference>